<sequence length="277" mass="28916">MTYSSTDSSLAQLIIKHKMLCAAQCAYEYPDCNTAVYDSSVVPQCLLFSAPLTQVNLIDSINAVVYDFQESKFRATTSTTTTSTTTTTTTSTTTTTTTTSTTTTSTTSTTTTTSTTSTTTTTSTTSATTTTKTTTTTTTKTTTTTTTTATTVPPQCSSYTMITDSARNVHDTSGVGYGCDAHDAIVAAGWYRFSGASGTKLANYAVAPGLCASAASGWYGGTYPSAAGSTISGTACYNYGGSSCYTSNPISVTYCAGGYYVYYLPPPPTCDMRYCTM</sequence>
<dbReference type="Proteomes" id="UP000663845">
    <property type="component" value="Unassembled WGS sequence"/>
</dbReference>
<evidence type="ECO:0000313" key="5">
    <source>
        <dbReference type="EMBL" id="CAF1422663.1"/>
    </source>
</evidence>
<proteinExistence type="predicted"/>
<dbReference type="InterPro" id="IPR057774">
    <property type="entry name" value="D8C_UMOD/GP2/OIT3-like"/>
</dbReference>
<dbReference type="Pfam" id="PF23283">
    <property type="entry name" value="D8C_UMOD"/>
    <property type="match status" value="1"/>
</dbReference>
<keyword evidence="2" id="KW-1015">Disulfide bond</keyword>
<dbReference type="AlphaFoldDB" id="A0A815MZ60"/>
<organism evidence="5 6">
    <name type="scientific">Adineta steineri</name>
    <dbReference type="NCBI Taxonomy" id="433720"/>
    <lineage>
        <taxon>Eukaryota</taxon>
        <taxon>Metazoa</taxon>
        <taxon>Spiralia</taxon>
        <taxon>Gnathifera</taxon>
        <taxon>Rotifera</taxon>
        <taxon>Eurotatoria</taxon>
        <taxon>Bdelloidea</taxon>
        <taxon>Adinetida</taxon>
        <taxon>Adinetidae</taxon>
        <taxon>Adineta</taxon>
    </lineage>
</organism>
<comment type="caution">
    <text evidence="5">The sequence shown here is derived from an EMBL/GenBank/DDBJ whole genome shotgun (WGS) entry which is preliminary data.</text>
</comment>
<name>A0A815MZ60_9BILA</name>
<evidence type="ECO:0000313" key="6">
    <source>
        <dbReference type="Proteomes" id="UP000663845"/>
    </source>
</evidence>
<gene>
    <name evidence="5" type="ORF">JYZ213_LOCUS39079</name>
</gene>
<evidence type="ECO:0000259" key="4">
    <source>
        <dbReference type="Pfam" id="PF23283"/>
    </source>
</evidence>
<feature type="region of interest" description="Disordered" evidence="3">
    <location>
        <begin position="79"/>
        <end position="134"/>
    </location>
</feature>
<reference evidence="5" key="1">
    <citation type="submission" date="2021-02" db="EMBL/GenBank/DDBJ databases">
        <authorList>
            <person name="Nowell W R."/>
        </authorList>
    </citation>
    <scope>NUCLEOTIDE SEQUENCE</scope>
</reference>
<accession>A0A815MZ60</accession>
<evidence type="ECO:0000256" key="3">
    <source>
        <dbReference type="SAM" id="MobiDB-lite"/>
    </source>
</evidence>
<feature type="domain" description="UMOD/GP2/OIT3-like D8C" evidence="4">
    <location>
        <begin position="200"/>
        <end position="276"/>
    </location>
</feature>
<dbReference type="EMBL" id="CAJNOG010001225">
    <property type="protein sequence ID" value="CAF1422663.1"/>
    <property type="molecule type" value="Genomic_DNA"/>
</dbReference>
<protein>
    <recommendedName>
        <fullName evidence="4">UMOD/GP2/OIT3-like D8C domain-containing protein</fullName>
    </recommendedName>
</protein>
<evidence type="ECO:0000256" key="1">
    <source>
        <dbReference type="ARBA" id="ARBA00022729"/>
    </source>
</evidence>
<evidence type="ECO:0000256" key="2">
    <source>
        <dbReference type="ARBA" id="ARBA00023157"/>
    </source>
</evidence>
<keyword evidence="1" id="KW-0732">Signal</keyword>